<dbReference type="InterPro" id="IPR004644">
    <property type="entry name" value="Fe-S_L-Ser_mono"/>
</dbReference>
<dbReference type="AlphaFoldDB" id="A0A9P7ZXS3"/>
<evidence type="ECO:0000313" key="12">
    <source>
        <dbReference type="EMBL" id="KAG9320209.1"/>
    </source>
</evidence>
<keyword evidence="6" id="KW-0408">Iron</keyword>
<dbReference type="NCBIfam" id="TIGR00720">
    <property type="entry name" value="sda_mono"/>
    <property type="match status" value="1"/>
</dbReference>
<evidence type="ECO:0008006" key="14">
    <source>
        <dbReference type="Google" id="ProtNLM"/>
    </source>
</evidence>
<evidence type="ECO:0000256" key="3">
    <source>
        <dbReference type="ARBA" id="ARBA00022432"/>
    </source>
</evidence>
<protein>
    <recommendedName>
        <fullName evidence="14">L-serine ammonia-lyase</fullName>
    </recommendedName>
</protein>
<dbReference type="PANTHER" id="PTHR30182:SF1">
    <property type="entry name" value="L-SERINE DEHYDRATASE 1"/>
    <property type="match status" value="1"/>
</dbReference>
<evidence type="ECO:0000313" key="13">
    <source>
        <dbReference type="Proteomes" id="UP000717515"/>
    </source>
</evidence>
<feature type="region of interest" description="Disordered" evidence="9">
    <location>
        <begin position="82"/>
        <end position="115"/>
    </location>
</feature>
<sequence>MSTFTRARIPIAHKAQHVAGFALPGIHSRLYTTAYRARAAVTVANVSRTSTLLRSSTFHPRPAVASSLMTLTKAVQSSFSTSARCTDPSLTTPVPNPVAPEEVSRQETSQPEDDTKHAVVSTFDLFSIGIGPSSSHTVGPMRAAKIFVTDLKDHDVLEKVASLRIDLFGSLALTGIGHGTPDSILMGMEGESPESVETSTIQARLKAIDEHKALTLDSTNRIRFDPAKDLVFHYFESLPQHPNGMRFCAFDDKGDLLATNEYFSIGGGFVVNERTQLAHGENVFYKNEQDKDTKSNKVIPQTRRNQDLATAALPFSNATELLELCNRENMTIAQVVYENELRWRSAEEIKEKTFAIWNTMDNAIKNGCLSSEEMLPGRLRVRRRAPGLYKKLLKGLYTTTPLYKDTQMFAGSAKDRDGLTAHIPERGIDKVLPKRSVKRLMLPALDYLSVYAIAVNEENAAGGRVVTAPTNGAAGVIPAVLKYYLEFISDNPEQDIMEFILTTAAIGMLYKRGASISAAEMGCQGEVGVACSMASAGFAAVMGGSVQQVENAAEIGMEHNLGLTCDPIDGLVQIPCIERNALGAVKAVTAAQLALNGDGHHRVTLDQVIETMRQTGNDMQAKYKETSQGGLSVCVPVC</sequence>
<comment type="cofactor">
    <cofactor evidence="1">
        <name>[4Fe-4S] cluster</name>
        <dbReference type="ChEBI" id="CHEBI:49883"/>
    </cofactor>
</comment>
<dbReference type="InterPro" id="IPR029009">
    <property type="entry name" value="ASB_dom_sf"/>
</dbReference>
<dbReference type="PANTHER" id="PTHR30182">
    <property type="entry name" value="L-SERINE DEHYDRATASE"/>
    <property type="match status" value="1"/>
</dbReference>
<evidence type="ECO:0000256" key="2">
    <source>
        <dbReference type="ARBA" id="ARBA00004742"/>
    </source>
</evidence>
<evidence type="ECO:0000256" key="4">
    <source>
        <dbReference type="ARBA" id="ARBA00022485"/>
    </source>
</evidence>
<evidence type="ECO:0000256" key="5">
    <source>
        <dbReference type="ARBA" id="ARBA00022723"/>
    </source>
</evidence>
<dbReference type="EMBL" id="JAIFTL010000315">
    <property type="protein sequence ID" value="KAG9320209.1"/>
    <property type="molecule type" value="Genomic_DNA"/>
</dbReference>
<dbReference type="GO" id="GO:0006094">
    <property type="term" value="P:gluconeogenesis"/>
    <property type="evidence" value="ECO:0007669"/>
    <property type="project" value="UniProtKB-KW"/>
</dbReference>
<keyword evidence="8" id="KW-0456">Lyase</keyword>
<dbReference type="GO" id="GO:0003941">
    <property type="term" value="F:L-serine ammonia-lyase activity"/>
    <property type="evidence" value="ECO:0007669"/>
    <property type="project" value="InterPro"/>
</dbReference>
<dbReference type="Pfam" id="PF03315">
    <property type="entry name" value="SDH_beta"/>
    <property type="match status" value="1"/>
</dbReference>
<feature type="compositionally biased region" description="Polar residues" evidence="9">
    <location>
        <begin position="82"/>
        <end position="93"/>
    </location>
</feature>
<dbReference type="GO" id="GO:0046872">
    <property type="term" value="F:metal ion binding"/>
    <property type="evidence" value="ECO:0007669"/>
    <property type="project" value="UniProtKB-KW"/>
</dbReference>
<dbReference type="InterPro" id="IPR005130">
    <property type="entry name" value="Ser_deHydtase-like_asu"/>
</dbReference>
<reference evidence="12" key="1">
    <citation type="submission" date="2021-07" db="EMBL/GenBank/DDBJ databases">
        <title>Draft genome of Mortierella alpina, strain LL118, isolated from an aspen leaf litter sample.</title>
        <authorList>
            <person name="Yang S."/>
            <person name="Vinatzer B.A."/>
        </authorList>
    </citation>
    <scope>NUCLEOTIDE SEQUENCE</scope>
    <source>
        <strain evidence="12">LL118</strain>
    </source>
</reference>
<gene>
    <name evidence="12" type="ORF">KVV02_003963</name>
</gene>
<feature type="domain" description="Serine dehydratase beta chain" evidence="11">
    <location>
        <begin position="121"/>
        <end position="274"/>
    </location>
</feature>
<dbReference type="GO" id="GO:0051539">
    <property type="term" value="F:4 iron, 4 sulfur cluster binding"/>
    <property type="evidence" value="ECO:0007669"/>
    <property type="project" value="UniProtKB-KW"/>
</dbReference>
<comment type="caution">
    <text evidence="12">The sequence shown here is derived from an EMBL/GenBank/DDBJ whole genome shotgun (WGS) entry which is preliminary data.</text>
</comment>
<proteinExistence type="predicted"/>
<keyword evidence="5" id="KW-0479">Metal-binding</keyword>
<dbReference type="Gene3D" id="3.30.1330.90">
    <property type="entry name" value="D-3-phosphoglycerate dehydrogenase, domain 3"/>
    <property type="match status" value="1"/>
</dbReference>
<evidence type="ECO:0000256" key="8">
    <source>
        <dbReference type="ARBA" id="ARBA00023239"/>
    </source>
</evidence>
<comment type="pathway">
    <text evidence="2">Carbohydrate biosynthesis; gluconeogenesis.</text>
</comment>
<dbReference type="Pfam" id="PF03313">
    <property type="entry name" value="SDH_alpha"/>
    <property type="match status" value="1"/>
</dbReference>
<evidence type="ECO:0000256" key="6">
    <source>
        <dbReference type="ARBA" id="ARBA00023004"/>
    </source>
</evidence>
<evidence type="ECO:0000259" key="10">
    <source>
        <dbReference type="Pfam" id="PF03313"/>
    </source>
</evidence>
<feature type="domain" description="Serine dehydratase-like alpha subunit" evidence="10">
    <location>
        <begin position="328"/>
        <end position="631"/>
    </location>
</feature>
<evidence type="ECO:0000259" key="11">
    <source>
        <dbReference type="Pfam" id="PF03315"/>
    </source>
</evidence>
<evidence type="ECO:0000256" key="9">
    <source>
        <dbReference type="SAM" id="MobiDB-lite"/>
    </source>
</evidence>
<accession>A0A9P7ZXS3</accession>
<dbReference type="Proteomes" id="UP000717515">
    <property type="component" value="Unassembled WGS sequence"/>
</dbReference>
<evidence type="ECO:0000256" key="1">
    <source>
        <dbReference type="ARBA" id="ARBA00001966"/>
    </source>
</evidence>
<dbReference type="InterPro" id="IPR051318">
    <property type="entry name" value="Fe-S_L-Ser"/>
</dbReference>
<dbReference type="SUPFAM" id="SSF143548">
    <property type="entry name" value="Serine metabolism enzymes domain"/>
    <property type="match status" value="1"/>
</dbReference>
<keyword evidence="3" id="KW-0312">Gluconeogenesis</keyword>
<evidence type="ECO:0000256" key="7">
    <source>
        <dbReference type="ARBA" id="ARBA00023014"/>
    </source>
</evidence>
<name>A0A9P7ZXS3_MORAP</name>
<keyword evidence="4" id="KW-0004">4Fe-4S</keyword>
<organism evidence="12 13">
    <name type="scientific">Mortierella alpina</name>
    <name type="common">Oleaginous fungus</name>
    <name type="synonym">Mortierella renispora</name>
    <dbReference type="NCBI Taxonomy" id="64518"/>
    <lineage>
        <taxon>Eukaryota</taxon>
        <taxon>Fungi</taxon>
        <taxon>Fungi incertae sedis</taxon>
        <taxon>Mucoromycota</taxon>
        <taxon>Mortierellomycotina</taxon>
        <taxon>Mortierellomycetes</taxon>
        <taxon>Mortierellales</taxon>
        <taxon>Mortierellaceae</taxon>
        <taxon>Mortierella</taxon>
    </lineage>
</organism>
<dbReference type="FunFam" id="3.30.1330.90:FF:000001">
    <property type="entry name" value="L-serine ammonia-lyase 1"/>
    <property type="match status" value="1"/>
</dbReference>
<dbReference type="InterPro" id="IPR005131">
    <property type="entry name" value="Ser_deHydtase_bsu"/>
</dbReference>
<keyword evidence="7" id="KW-0411">Iron-sulfur</keyword>